<protein>
    <submittedName>
        <fullName evidence="1">Uncharacterized protein</fullName>
    </submittedName>
</protein>
<name>A0A9E6RCI4_9HYPH</name>
<reference evidence="1" key="1">
    <citation type="submission" date="2021-08" db="EMBL/GenBank/DDBJ databases">
        <authorList>
            <person name="Zhang H."/>
            <person name="Xu M."/>
            <person name="Yu Z."/>
            <person name="Yang L."/>
            <person name="Cai Y."/>
        </authorList>
    </citation>
    <scope>NUCLEOTIDE SEQUENCE</scope>
    <source>
        <strain evidence="1">CHL1</strain>
    </source>
</reference>
<dbReference type="AlphaFoldDB" id="A0A9E6RCI4"/>
<evidence type="ECO:0000313" key="1">
    <source>
        <dbReference type="EMBL" id="QZN98266.1"/>
    </source>
</evidence>
<evidence type="ECO:0000313" key="2">
    <source>
        <dbReference type="Proteomes" id="UP000825701"/>
    </source>
</evidence>
<dbReference type="Proteomes" id="UP000825701">
    <property type="component" value="Chromosome"/>
</dbReference>
<sequence>MLSIAFQPPASLETSNALEEMQWIDQGLALWAEGLACEGADLGEITELLERALQTLRGRRSAWAA</sequence>
<gene>
    <name evidence="1" type="ORF">K6K41_14010</name>
</gene>
<proteinExistence type="predicted"/>
<keyword evidence="2" id="KW-1185">Reference proteome</keyword>
<organism evidence="1 2">
    <name type="scientific">Chenggangzhangella methanolivorans</name>
    <dbReference type="NCBI Taxonomy" id="1437009"/>
    <lineage>
        <taxon>Bacteria</taxon>
        <taxon>Pseudomonadati</taxon>
        <taxon>Pseudomonadota</taxon>
        <taxon>Alphaproteobacteria</taxon>
        <taxon>Hyphomicrobiales</taxon>
        <taxon>Methylopilaceae</taxon>
        <taxon>Chenggangzhangella</taxon>
    </lineage>
</organism>
<dbReference type="EMBL" id="CP081869">
    <property type="protein sequence ID" value="QZN98266.1"/>
    <property type="molecule type" value="Genomic_DNA"/>
</dbReference>
<dbReference type="KEGG" id="cmet:K6K41_14010"/>
<dbReference type="RefSeq" id="WP_261401170.1">
    <property type="nucleotide sequence ID" value="NZ_CP081869.1"/>
</dbReference>
<accession>A0A9E6RCI4</accession>